<accession>A0ABN1YPB6</accession>
<dbReference type="InterPro" id="IPR023393">
    <property type="entry name" value="START-like_dom_sf"/>
</dbReference>
<evidence type="ECO:0000259" key="3">
    <source>
        <dbReference type="Pfam" id="PF08327"/>
    </source>
</evidence>
<name>A0ABN1YPB6_9MICO</name>
<dbReference type="Proteomes" id="UP001501266">
    <property type="component" value="Unassembled WGS sequence"/>
</dbReference>
<keyword evidence="5" id="KW-1185">Reference proteome</keyword>
<proteinExistence type="inferred from homology"/>
<gene>
    <name evidence="4" type="ORF">GCM10009640_02750</name>
</gene>
<dbReference type="Gene3D" id="3.30.530.20">
    <property type="match status" value="2"/>
</dbReference>
<dbReference type="InterPro" id="IPR013538">
    <property type="entry name" value="ASHA1/2-like_C"/>
</dbReference>
<protein>
    <recommendedName>
        <fullName evidence="3">Activator of Hsp90 ATPase homologue 1/2-like C-terminal domain-containing protein</fullName>
    </recommendedName>
</protein>
<keyword evidence="2" id="KW-0175">Coiled coil</keyword>
<dbReference type="RefSeq" id="WP_343916579.1">
    <property type="nucleotide sequence ID" value="NZ_BAAAKK010000001.1"/>
</dbReference>
<sequence>MTHEPQATADEHAMRVSRAIEVRAPIEVVWETLTEPRWIAEWFGQRADFPDGVHEGATGSFGWEAHGDFPVRIEACEPPCRFAFRWGTPGEPIRDDNSTTATFSLERDGGVTRLTVVETGFDRLADAGARRAALEDNREGWTDELDDLVALLARRWTPAVADRTAGTITRSLEIAAAPDVVWRHLTDPTSIEAWWGHPADFPGGVRAGVTGTFEHEGQRFPIALRIVDAPSTFAFRWGALGESEPGPEACDVRFDLEPTATGTRVTVVESGWMRAPVEERDERMDQNVEGWELVLDGLRAHVLAVV</sequence>
<dbReference type="SUPFAM" id="SSF55961">
    <property type="entry name" value="Bet v1-like"/>
    <property type="match status" value="2"/>
</dbReference>
<comment type="caution">
    <text evidence="4">The sequence shown here is derived from an EMBL/GenBank/DDBJ whole genome shotgun (WGS) entry which is preliminary data.</text>
</comment>
<dbReference type="EMBL" id="BAAAKK010000001">
    <property type="protein sequence ID" value="GAA1417889.1"/>
    <property type="molecule type" value="Genomic_DNA"/>
</dbReference>
<feature type="coiled-coil region" evidence="2">
    <location>
        <begin position="124"/>
        <end position="151"/>
    </location>
</feature>
<evidence type="ECO:0000313" key="5">
    <source>
        <dbReference type="Proteomes" id="UP001501266"/>
    </source>
</evidence>
<evidence type="ECO:0000256" key="1">
    <source>
        <dbReference type="ARBA" id="ARBA00006817"/>
    </source>
</evidence>
<dbReference type="Pfam" id="PF08327">
    <property type="entry name" value="AHSA1"/>
    <property type="match status" value="2"/>
</dbReference>
<organism evidence="4 5">
    <name type="scientific">Agrococcus citreus</name>
    <dbReference type="NCBI Taxonomy" id="84643"/>
    <lineage>
        <taxon>Bacteria</taxon>
        <taxon>Bacillati</taxon>
        <taxon>Actinomycetota</taxon>
        <taxon>Actinomycetes</taxon>
        <taxon>Micrococcales</taxon>
        <taxon>Microbacteriaceae</taxon>
        <taxon>Agrococcus</taxon>
    </lineage>
</organism>
<evidence type="ECO:0000313" key="4">
    <source>
        <dbReference type="EMBL" id="GAA1417889.1"/>
    </source>
</evidence>
<evidence type="ECO:0000256" key="2">
    <source>
        <dbReference type="SAM" id="Coils"/>
    </source>
</evidence>
<feature type="domain" description="Activator of Hsp90 ATPase homologue 1/2-like C-terminal" evidence="3">
    <location>
        <begin position="23"/>
        <end position="152"/>
    </location>
</feature>
<feature type="domain" description="Activator of Hsp90 ATPase homologue 1/2-like C-terminal" evidence="3">
    <location>
        <begin position="176"/>
        <end position="301"/>
    </location>
</feature>
<comment type="similarity">
    <text evidence="1">Belongs to the AHA1 family.</text>
</comment>
<reference evidence="4 5" key="1">
    <citation type="journal article" date="2019" name="Int. J. Syst. Evol. Microbiol.">
        <title>The Global Catalogue of Microorganisms (GCM) 10K type strain sequencing project: providing services to taxonomists for standard genome sequencing and annotation.</title>
        <authorList>
            <consortium name="The Broad Institute Genomics Platform"/>
            <consortium name="The Broad Institute Genome Sequencing Center for Infectious Disease"/>
            <person name="Wu L."/>
            <person name="Ma J."/>
        </authorList>
    </citation>
    <scope>NUCLEOTIDE SEQUENCE [LARGE SCALE GENOMIC DNA]</scope>
    <source>
        <strain evidence="4 5">JCM 12398</strain>
    </source>
</reference>